<keyword evidence="3" id="KW-0175">Coiled coil</keyword>
<dbReference type="Pfam" id="PF00621">
    <property type="entry name" value="RhoGEF"/>
    <property type="match status" value="1"/>
</dbReference>
<dbReference type="EMBL" id="JAOAOG010000116">
    <property type="protein sequence ID" value="KAJ6248265.1"/>
    <property type="molecule type" value="Genomic_DNA"/>
</dbReference>
<dbReference type="SMART" id="SM00325">
    <property type="entry name" value="RhoGEF"/>
    <property type="match status" value="1"/>
</dbReference>
<proteinExistence type="predicted"/>
<dbReference type="SUPFAM" id="SSF48065">
    <property type="entry name" value="DBL homology domain (DH-domain)"/>
    <property type="match status" value="1"/>
</dbReference>
<dbReference type="Proteomes" id="UP001150062">
    <property type="component" value="Unassembled WGS sequence"/>
</dbReference>
<dbReference type="Gene3D" id="2.30.29.30">
    <property type="entry name" value="Pleckstrin-homology domain (PH domain)/Phosphotyrosine-binding domain (PTB)"/>
    <property type="match status" value="1"/>
</dbReference>
<reference evidence="6" key="1">
    <citation type="submission" date="2022-08" db="EMBL/GenBank/DDBJ databases">
        <title>Novel sulfate-reducing endosymbionts in the free-living metamonad Anaeramoeba.</title>
        <authorList>
            <person name="Jerlstrom-Hultqvist J."/>
            <person name="Cepicka I."/>
            <person name="Gallot-Lavallee L."/>
            <person name="Salas-Leiva D."/>
            <person name="Curtis B.A."/>
            <person name="Zahonova K."/>
            <person name="Pipaliya S."/>
            <person name="Dacks J."/>
            <person name="Roger A.J."/>
        </authorList>
    </citation>
    <scope>NUCLEOTIDE SEQUENCE</scope>
    <source>
        <strain evidence="6">Schooner1</strain>
    </source>
</reference>
<accession>A0ABQ8YUP6</accession>
<dbReference type="InterPro" id="IPR011993">
    <property type="entry name" value="PH-like_dom_sf"/>
</dbReference>
<dbReference type="PROSITE" id="PS50010">
    <property type="entry name" value="DH_2"/>
    <property type="match status" value="1"/>
</dbReference>
<protein>
    <submittedName>
        <fullName evidence="6">Kelch repeat protein</fullName>
    </submittedName>
</protein>
<dbReference type="Gene3D" id="2.120.10.80">
    <property type="entry name" value="Kelch-type beta propeller"/>
    <property type="match status" value="1"/>
</dbReference>
<feature type="domain" description="DH" evidence="5">
    <location>
        <begin position="90"/>
        <end position="273"/>
    </location>
</feature>
<evidence type="ECO:0000256" key="3">
    <source>
        <dbReference type="SAM" id="Coils"/>
    </source>
</evidence>
<evidence type="ECO:0000256" key="1">
    <source>
        <dbReference type="ARBA" id="ARBA00022441"/>
    </source>
</evidence>
<sequence>MSTFLKWKLVADALDPISSESPIAFSLTKNNNENHKLINTETPKQEKIKNKPKNIILDLPKEAIKIQSIFRGFKSRQQTCESTTYKKFQMKKHVIEEIIESESYYLKILQTLVTDFFNPVIQQKLIQDSRFTQLFAHIKRLTILNKRELYDKLILRKNDISNSLWGDIFENFVKKISFYSPYVNYFDEATDFLRKEYLTNKEFKNWLNKKEQNHLREKTPAHNHLIIPIQKATRYVLFIERLLKYIEMSSPDYQTFKKVHKSLKKVADKIDQKRNELLSLRRLREIAEKMKRLDFNLIEPSRLFLLEDDIKIFVENPNFKQKQKKKKQMTFLFNDCIISTFPQSNGYQARFSIWLNHRSQINIKMFDDNSFHLIVEEHLYFFKHEDPIKIKKWFNFLQKTIQDNIKKQDSFLDVIEWTNFFIKPNQRPPFILNSNGHIYKSYLYLFGGEIGDSNDNSKKATYINEIYRLDILQEKWDRIKVLGEKPTERSGHTISIVGDILYLFGGKNDKRMLGDIHSFQLRTNKWNLIKAKGDYPNPRSFHSATVVGSNIWIFGGRGEMGKFYDDLYCFETKKITFKKIITNNIIRPVPRAYHTCLLHEKNLVIIGGSSMVRQSDIWYFDLKSKNWVEPKIKGKHLLGKIYLHSSVCFQKKIYTIGGYGVMNKKTTATAINLESMVCLKVNTISNPNQNGRNLTWLIPSEIQQNCILLWFEDIVEKKNQIFLLKVISRKWKSDDDGNSINFRNNSININNTNEISQIIKEEYVIVKPNNRSKTLPVIPKNIKFDGKYRKLQNGIHTLKINFQSYNIKKLKKNEIINSLKNDDITNNFNFRKDDKKIRQNLIQHTAWMQILLERASKKNTTKKSRRYTWPIRNTSSQSLI</sequence>
<dbReference type="InterPro" id="IPR000219">
    <property type="entry name" value="DH_dom"/>
</dbReference>
<evidence type="ECO:0000313" key="7">
    <source>
        <dbReference type="Proteomes" id="UP001150062"/>
    </source>
</evidence>
<dbReference type="SUPFAM" id="SSF50729">
    <property type="entry name" value="PH domain-like"/>
    <property type="match status" value="1"/>
</dbReference>
<comment type="caution">
    <text evidence="6">The sequence shown here is derived from an EMBL/GenBank/DDBJ whole genome shotgun (WGS) entry which is preliminary data.</text>
</comment>
<dbReference type="InterPro" id="IPR015915">
    <property type="entry name" value="Kelch-typ_b-propeller"/>
</dbReference>
<name>A0ABQ8YUP6_9EUKA</name>
<keyword evidence="1" id="KW-0880">Kelch repeat</keyword>
<dbReference type="PANTHER" id="PTHR46093:SF18">
    <property type="entry name" value="FIBRONECTIN TYPE-III DOMAIN-CONTAINING PROTEIN"/>
    <property type="match status" value="1"/>
</dbReference>
<keyword evidence="7" id="KW-1185">Reference proteome</keyword>
<dbReference type="PROSITE" id="PS50003">
    <property type="entry name" value="PH_DOMAIN"/>
    <property type="match status" value="1"/>
</dbReference>
<gene>
    <name evidence="6" type="ORF">M0813_17930</name>
</gene>
<keyword evidence="2" id="KW-0677">Repeat</keyword>
<feature type="coiled-coil region" evidence="3">
    <location>
        <begin position="263"/>
        <end position="290"/>
    </location>
</feature>
<evidence type="ECO:0000313" key="6">
    <source>
        <dbReference type="EMBL" id="KAJ6248265.1"/>
    </source>
</evidence>
<feature type="domain" description="PH" evidence="4">
    <location>
        <begin position="271"/>
        <end position="402"/>
    </location>
</feature>
<dbReference type="InterPro" id="IPR035899">
    <property type="entry name" value="DBL_dom_sf"/>
</dbReference>
<evidence type="ECO:0000259" key="5">
    <source>
        <dbReference type="PROSITE" id="PS50010"/>
    </source>
</evidence>
<evidence type="ECO:0000256" key="2">
    <source>
        <dbReference type="ARBA" id="ARBA00022737"/>
    </source>
</evidence>
<dbReference type="Pfam" id="PF24681">
    <property type="entry name" value="Kelch_KLHDC2_KLHL20_DRC7"/>
    <property type="match status" value="1"/>
</dbReference>
<dbReference type="SUPFAM" id="SSF117281">
    <property type="entry name" value="Kelch motif"/>
    <property type="match status" value="1"/>
</dbReference>
<evidence type="ECO:0000259" key="4">
    <source>
        <dbReference type="PROSITE" id="PS50003"/>
    </source>
</evidence>
<organism evidence="6 7">
    <name type="scientific">Anaeramoeba flamelloides</name>
    <dbReference type="NCBI Taxonomy" id="1746091"/>
    <lineage>
        <taxon>Eukaryota</taxon>
        <taxon>Metamonada</taxon>
        <taxon>Anaeramoebidae</taxon>
        <taxon>Anaeramoeba</taxon>
    </lineage>
</organism>
<dbReference type="InterPro" id="IPR001849">
    <property type="entry name" value="PH_domain"/>
</dbReference>
<dbReference type="PANTHER" id="PTHR46093">
    <property type="entry name" value="ACYL-COA-BINDING DOMAIN-CONTAINING PROTEIN 5"/>
    <property type="match status" value="1"/>
</dbReference>
<dbReference type="PROSITE" id="PS50096">
    <property type="entry name" value="IQ"/>
    <property type="match status" value="1"/>
</dbReference>
<dbReference type="Gene3D" id="1.20.900.10">
    <property type="entry name" value="Dbl homology (DH) domain"/>
    <property type="match status" value="1"/>
</dbReference>